<reference evidence="13 14" key="1">
    <citation type="submission" date="2014-12" db="EMBL/GenBank/DDBJ databases">
        <title>Comparative genomics of the lactic acid bacteria isolated from the honey bee gut.</title>
        <authorList>
            <person name="Ellegaard K.M."/>
            <person name="Tamarit D."/>
            <person name="Javelind E."/>
            <person name="Olofsson T."/>
            <person name="Andersson S.G."/>
            <person name="Vasquez A."/>
        </authorList>
    </citation>
    <scope>NUCLEOTIDE SEQUENCE [LARGE SCALE GENOMIC DNA]</scope>
    <source>
        <strain evidence="13 14">Bma6</strain>
    </source>
</reference>
<comment type="function">
    <text evidence="2 11">Catalyzes a salvage reaction resulting in the formation of AMP, that is energically less costly than de novo synthesis.</text>
</comment>
<evidence type="ECO:0000313" key="13">
    <source>
        <dbReference type="EMBL" id="KJY53305.1"/>
    </source>
</evidence>
<dbReference type="AlphaFoldDB" id="A0ABD4AD01"/>
<dbReference type="GO" id="GO:0044209">
    <property type="term" value="P:AMP salvage"/>
    <property type="evidence" value="ECO:0007669"/>
    <property type="project" value="UniProtKB-UniRule"/>
</dbReference>
<comment type="subcellular location">
    <subcellularLocation>
        <location evidence="3 11">Cytoplasm</location>
    </subcellularLocation>
</comment>
<evidence type="ECO:0000256" key="4">
    <source>
        <dbReference type="ARBA" id="ARBA00004659"/>
    </source>
</evidence>
<keyword evidence="8 11" id="KW-0328">Glycosyltransferase</keyword>
<dbReference type="Pfam" id="PF00156">
    <property type="entry name" value="Pribosyltran"/>
    <property type="match status" value="1"/>
</dbReference>
<dbReference type="Proteomes" id="UP000033652">
    <property type="component" value="Unassembled WGS sequence"/>
</dbReference>
<feature type="domain" description="Phosphoribosyltransferase" evidence="12">
    <location>
        <begin position="86"/>
        <end position="185"/>
    </location>
</feature>
<gene>
    <name evidence="11 13" type="primary">apt</name>
    <name evidence="13" type="ORF">JF68_06440</name>
</gene>
<comment type="similarity">
    <text evidence="5 11">Belongs to the purine/pyrimidine phosphoribosyltransferase family.</text>
</comment>
<accession>A0ABD4AD01</accession>
<evidence type="ECO:0000256" key="1">
    <source>
        <dbReference type="ARBA" id="ARBA00000868"/>
    </source>
</evidence>
<dbReference type="FunFam" id="3.40.50.2020:FF:000021">
    <property type="entry name" value="Adenine phosphoribosyltransferase"/>
    <property type="match status" value="1"/>
</dbReference>
<evidence type="ECO:0000256" key="5">
    <source>
        <dbReference type="ARBA" id="ARBA00008391"/>
    </source>
</evidence>
<dbReference type="EC" id="2.4.2.7" evidence="6 11"/>
<dbReference type="Gene3D" id="3.40.50.2020">
    <property type="match status" value="1"/>
</dbReference>
<dbReference type="GO" id="GO:0006166">
    <property type="term" value="P:purine ribonucleoside salvage"/>
    <property type="evidence" value="ECO:0007669"/>
    <property type="project" value="UniProtKB-UniRule"/>
</dbReference>
<dbReference type="PANTHER" id="PTHR32315:SF3">
    <property type="entry name" value="ADENINE PHOSPHORIBOSYLTRANSFERASE"/>
    <property type="match status" value="1"/>
</dbReference>
<keyword evidence="7 11" id="KW-0963">Cytoplasm</keyword>
<keyword evidence="10 11" id="KW-0660">Purine salvage</keyword>
<dbReference type="InterPro" id="IPR000836">
    <property type="entry name" value="PRTase_dom"/>
</dbReference>
<keyword evidence="9 11" id="KW-0808">Transferase</keyword>
<evidence type="ECO:0000259" key="12">
    <source>
        <dbReference type="Pfam" id="PF00156"/>
    </source>
</evidence>
<dbReference type="NCBIfam" id="NF002634">
    <property type="entry name" value="PRK02304.1-3"/>
    <property type="match status" value="1"/>
</dbReference>
<evidence type="ECO:0000256" key="8">
    <source>
        <dbReference type="ARBA" id="ARBA00022676"/>
    </source>
</evidence>
<dbReference type="InterPro" id="IPR029057">
    <property type="entry name" value="PRTase-like"/>
</dbReference>
<evidence type="ECO:0000256" key="9">
    <source>
        <dbReference type="ARBA" id="ARBA00022679"/>
    </source>
</evidence>
<evidence type="ECO:0000256" key="10">
    <source>
        <dbReference type="ARBA" id="ARBA00022726"/>
    </source>
</evidence>
<dbReference type="EMBL" id="JXBX01000009">
    <property type="protein sequence ID" value="KJY53305.1"/>
    <property type="molecule type" value="Genomic_DNA"/>
</dbReference>
<evidence type="ECO:0000256" key="7">
    <source>
        <dbReference type="ARBA" id="ARBA00022490"/>
    </source>
</evidence>
<evidence type="ECO:0000313" key="14">
    <source>
        <dbReference type="Proteomes" id="UP000033652"/>
    </source>
</evidence>
<dbReference type="SUPFAM" id="SSF53271">
    <property type="entry name" value="PRTase-like"/>
    <property type="match status" value="1"/>
</dbReference>
<evidence type="ECO:0000256" key="2">
    <source>
        <dbReference type="ARBA" id="ARBA00003968"/>
    </source>
</evidence>
<dbReference type="CDD" id="cd06223">
    <property type="entry name" value="PRTases_typeI"/>
    <property type="match status" value="1"/>
</dbReference>
<dbReference type="GO" id="GO:0003999">
    <property type="term" value="F:adenine phosphoribosyltransferase activity"/>
    <property type="evidence" value="ECO:0007669"/>
    <property type="project" value="UniProtKB-UniRule"/>
</dbReference>
<dbReference type="GO" id="GO:0005737">
    <property type="term" value="C:cytoplasm"/>
    <property type="evidence" value="ECO:0007669"/>
    <property type="project" value="UniProtKB-SubCell"/>
</dbReference>
<evidence type="ECO:0000256" key="6">
    <source>
        <dbReference type="ARBA" id="ARBA00011893"/>
    </source>
</evidence>
<sequence>MQSLISSKERDRKKNMAHSGDIEIGQLEVVGESDANYLISLIRTIPDFPKQGILFRDFIPALSDSRGLGILLDAMEKTLPVPVDQFDLVAGLEARGFLIGPQLAAKTGKGFLAIRKEGKLPPETLSQEYSLEYGNARIEIEKSCIQPGQRVLVVDDLIATGGSAQAAARLIEQAGGQVAGFSFVMELNGLKGREALGSYPASSLLNMPA</sequence>
<name>A0ABD4AD01_9BIFI</name>
<comment type="subunit">
    <text evidence="11">Homodimer.</text>
</comment>
<comment type="catalytic activity">
    <reaction evidence="1 11">
        <text>AMP + diphosphate = 5-phospho-alpha-D-ribose 1-diphosphate + adenine</text>
        <dbReference type="Rhea" id="RHEA:16609"/>
        <dbReference type="ChEBI" id="CHEBI:16708"/>
        <dbReference type="ChEBI" id="CHEBI:33019"/>
        <dbReference type="ChEBI" id="CHEBI:58017"/>
        <dbReference type="ChEBI" id="CHEBI:456215"/>
        <dbReference type="EC" id="2.4.2.7"/>
    </reaction>
</comment>
<evidence type="ECO:0000256" key="3">
    <source>
        <dbReference type="ARBA" id="ARBA00004496"/>
    </source>
</evidence>
<evidence type="ECO:0000256" key="11">
    <source>
        <dbReference type="HAMAP-Rule" id="MF_00004"/>
    </source>
</evidence>
<comment type="caution">
    <text evidence="13">The sequence shown here is derived from an EMBL/GenBank/DDBJ whole genome shotgun (WGS) entry which is preliminary data.</text>
</comment>
<dbReference type="HAMAP" id="MF_00004">
    <property type="entry name" value="Aden_phosphoribosyltr"/>
    <property type="match status" value="1"/>
</dbReference>
<dbReference type="NCBIfam" id="NF002636">
    <property type="entry name" value="PRK02304.1-5"/>
    <property type="match status" value="1"/>
</dbReference>
<dbReference type="InterPro" id="IPR005764">
    <property type="entry name" value="Ade_phspho_trans"/>
</dbReference>
<protein>
    <recommendedName>
        <fullName evidence="6 11">Adenine phosphoribosyltransferase</fullName>
        <shortName evidence="11">APRT</shortName>
        <ecNumber evidence="6 11">2.4.2.7</ecNumber>
    </recommendedName>
</protein>
<proteinExistence type="inferred from homology"/>
<organism evidence="13 14">
    <name type="scientific">Bifidobacterium coryneforme</name>
    <dbReference type="NCBI Taxonomy" id="1687"/>
    <lineage>
        <taxon>Bacteria</taxon>
        <taxon>Bacillati</taxon>
        <taxon>Actinomycetota</taxon>
        <taxon>Actinomycetes</taxon>
        <taxon>Bifidobacteriales</taxon>
        <taxon>Bifidobacteriaceae</taxon>
        <taxon>Bifidobacterium</taxon>
    </lineage>
</organism>
<dbReference type="PANTHER" id="PTHR32315">
    <property type="entry name" value="ADENINE PHOSPHORIBOSYLTRANSFERASE"/>
    <property type="match status" value="1"/>
</dbReference>
<dbReference type="InterPro" id="IPR050054">
    <property type="entry name" value="UPRTase/APRTase"/>
</dbReference>
<comment type="pathway">
    <text evidence="4 11">Purine metabolism; AMP biosynthesis via salvage pathway; AMP from adenine: step 1/1.</text>
</comment>
<dbReference type="NCBIfam" id="TIGR01090">
    <property type="entry name" value="apt"/>
    <property type="match status" value="1"/>
</dbReference>